<name>A0AAW0V167_SCYPA</name>
<keyword evidence="4" id="KW-1185">Reference proteome</keyword>
<evidence type="ECO:0000313" key="4">
    <source>
        <dbReference type="Proteomes" id="UP001487740"/>
    </source>
</evidence>
<evidence type="ECO:0000256" key="2">
    <source>
        <dbReference type="SAM" id="MobiDB-lite"/>
    </source>
</evidence>
<reference evidence="3 4" key="1">
    <citation type="submission" date="2023-03" db="EMBL/GenBank/DDBJ databases">
        <title>High-quality genome of Scylla paramamosain provides insights in environmental adaptation.</title>
        <authorList>
            <person name="Zhang L."/>
        </authorList>
    </citation>
    <scope>NUCLEOTIDE SEQUENCE [LARGE SCALE GENOMIC DNA]</scope>
    <source>
        <strain evidence="3">LZ_2023a</strain>
        <tissue evidence="3">Muscle</tissue>
    </source>
</reference>
<sequence length="243" mass="27014">MPVASLGLTDSFGLPLYSFVFLRGQRDGIRLAVHRDPYIFNLFEVLLTTLESKLRRVENMDRALERLVRRLDTVENRLAVNLNTTAQLVRLLETRLVDPNAYRTTITGSTSSSNTNSNSRGSSEDSSSSRRTNTQAEGQSSNNSDGGAEGKQEEGYGRGMSLMEQRLYLLAEHVTRIDNKLSSMQKTLDTNSIVAPQDELVAAASESYRVGVDIPRIQSLEKVSVKVPVSVYVRRCVGERLRG</sequence>
<proteinExistence type="predicted"/>
<dbReference type="AlphaFoldDB" id="A0AAW0V167"/>
<feature type="compositionally biased region" description="Low complexity" evidence="2">
    <location>
        <begin position="103"/>
        <end position="134"/>
    </location>
</feature>
<protein>
    <submittedName>
        <fullName evidence="3">Uncharacterized protein</fullName>
    </submittedName>
</protein>
<feature type="compositionally biased region" description="Polar residues" evidence="2">
    <location>
        <begin position="135"/>
        <end position="145"/>
    </location>
</feature>
<organism evidence="3 4">
    <name type="scientific">Scylla paramamosain</name>
    <name type="common">Mud crab</name>
    <dbReference type="NCBI Taxonomy" id="85552"/>
    <lineage>
        <taxon>Eukaryota</taxon>
        <taxon>Metazoa</taxon>
        <taxon>Ecdysozoa</taxon>
        <taxon>Arthropoda</taxon>
        <taxon>Crustacea</taxon>
        <taxon>Multicrustacea</taxon>
        <taxon>Malacostraca</taxon>
        <taxon>Eumalacostraca</taxon>
        <taxon>Eucarida</taxon>
        <taxon>Decapoda</taxon>
        <taxon>Pleocyemata</taxon>
        <taxon>Brachyura</taxon>
        <taxon>Eubrachyura</taxon>
        <taxon>Portunoidea</taxon>
        <taxon>Portunidae</taxon>
        <taxon>Portuninae</taxon>
        <taxon>Scylla</taxon>
    </lineage>
</organism>
<evidence type="ECO:0000256" key="1">
    <source>
        <dbReference type="SAM" id="Coils"/>
    </source>
</evidence>
<feature type="coiled-coil region" evidence="1">
    <location>
        <begin position="47"/>
        <end position="77"/>
    </location>
</feature>
<dbReference type="Proteomes" id="UP001487740">
    <property type="component" value="Unassembled WGS sequence"/>
</dbReference>
<gene>
    <name evidence="3" type="ORF">O3P69_007688</name>
</gene>
<dbReference type="EMBL" id="JARAKH010000004">
    <property type="protein sequence ID" value="KAK8404610.1"/>
    <property type="molecule type" value="Genomic_DNA"/>
</dbReference>
<evidence type="ECO:0000313" key="3">
    <source>
        <dbReference type="EMBL" id="KAK8404610.1"/>
    </source>
</evidence>
<keyword evidence="1" id="KW-0175">Coiled coil</keyword>
<feature type="region of interest" description="Disordered" evidence="2">
    <location>
        <begin position="103"/>
        <end position="155"/>
    </location>
</feature>
<comment type="caution">
    <text evidence="3">The sequence shown here is derived from an EMBL/GenBank/DDBJ whole genome shotgun (WGS) entry which is preliminary data.</text>
</comment>
<accession>A0AAW0V167</accession>